<keyword evidence="2 3" id="KW-0378">Hydrolase</keyword>
<name>A0ABR4M3P7_9EURO</name>
<dbReference type="InterPro" id="IPR002018">
    <property type="entry name" value="CarbesteraseB"/>
</dbReference>
<dbReference type="Gene3D" id="3.40.50.1820">
    <property type="entry name" value="alpha/beta hydrolase"/>
    <property type="match status" value="1"/>
</dbReference>
<sequence length="566" mass="61039">MMLKVAFLLCASAGFASAGLINRASETATVAIPQATILGSVNDNVESFNGIPFAEPPTGPLRLKPPQRLKRSLGLFDGTGSAPACPQFISSPDSTEFLESILGSLANLPWIQNVTGQTEDCLSITVTRPAGLSADAKLPVLFWIFGGAFELGWSSMYDGTSLVKHGISIDKPFIFVAVNYRVGGFGFLAGKEILADGAANLGLLDQRMGLQWVADNIASFGGDPEKVTIWGESAGSISVFDQMALFGGDHMYKGKPLFRAGIMSSGCTVPAEPIDSARAQAVYDDVVEAGGCADASDTLECLRGLDYIDFLNAVTTPAGLLSYAGVALTFLPRPDGRVLPDSPDVLLQQGKYAPVPFILGDQEDEGTLFSLFQPNITSKEDLVGYLHDIVWKSASEDELSELVDTYNDGFAAITEGSPFRTGLLNNVFPGFKRRAALLGDVLFTLSRRAFLETANEVNPAVPSWSYLGTYDHGTPILGTFHGSDLLQVFFGIFDNYAAQSTRTYLVNFLYSMDPNGDLSGEYPEWPQWVKAREILNIQADKVSLLKDDFRSDSYEVIKKLSGALRL</sequence>
<proteinExistence type="inferred from homology"/>
<dbReference type="SUPFAM" id="SSF53474">
    <property type="entry name" value="alpha/beta-Hydrolases"/>
    <property type="match status" value="1"/>
</dbReference>
<dbReference type="GO" id="GO:0016787">
    <property type="term" value="F:hydrolase activity"/>
    <property type="evidence" value="ECO:0007669"/>
    <property type="project" value="UniProtKB-KW"/>
</dbReference>
<evidence type="ECO:0000259" key="4">
    <source>
        <dbReference type="Pfam" id="PF00135"/>
    </source>
</evidence>
<keyword evidence="3" id="KW-0732">Signal</keyword>
<dbReference type="GeneID" id="98145924"/>
<feature type="chain" id="PRO_5044962583" description="Carboxylic ester hydrolase" evidence="3">
    <location>
        <begin position="19"/>
        <end position="566"/>
    </location>
</feature>
<evidence type="ECO:0000256" key="2">
    <source>
        <dbReference type="ARBA" id="ARBA00022801"/>
    </source>
</evidence>
<feature type="domain" description="Carboxylesterase type B" evidence="4">
    <location>
        <begin position="28"/>
        <end position="542"/>
    </location>
</feature>
<dbReference type="RefSeq" id="XP_070890184.1">
    <property type="nucleotide sequence ID" value="XM_071030852.1"/>
</dbReference>
<dbReference type="EMBL" id="JBFXLQ010000004">
    <property type="protein sequence ID" value="KAL2871205.1"/>
    <property type="molecule type" value="Genomic_DNA"/>
</dbReference>
<accession>A0ABR4M3P7</accession>
<dbReference type="InterPro" id="IPR029058">
    <property type="entry name" value="AB_hydrolase_fold"/>
</dbReference>
<dbReference type="InterPro" id="IPR050309">
    <property type="entry name" value="Type-B_Carboxylest/Lipase"/>
</dbReference>
<dbReference type="PANTHER" id="PTHR11559">
    <property type="entry name" value="CARBOXYLESTERASE"/>
    <property type="match status" value="1"/>
</dbReference>
<comment type="similarity">
    <text evidence="1 3">Belongs to the type-B carboxylesterase/lipase family.</text>
</comment>
<evidence type="ECO:0000256" key="3">
    <source>
        <dbReference type="RuleBase" id="RU361235"/>
    </source>
</evidence>
<dbReference type="PROSITE" id="PS00122">
    <property type="entry name" value="CARBOXYLESTERASE_B_1"/>
    <property type="match status" value="1"/>
</dbReference>
<dbReference type="InterPro" id="IPR019826">
    <property type="entry name" value="Carboxylesterase_B_AS"/>
</dbReference>
<dbReference type="EC" id="3.1.1.-" evidence="3"/>
<dbReference type="Pfam" id="PF00135">
    <property type="entry name" value="COesterase"/>
    <property type="match status" value="1"/>
</dbReference>
<gene>
    <name evidence="5" type="ORF">BJX67DRAFT_370001</name>
</gene>
<feature type="signal peptide" evidence="3">
    <location>
        <begin position="1"/>
        <end position="18"/>
    </location>
</feature>
<protein>
    <recommendedName>
        <fullName evidence="3">Carboxylic ester hydrolase</fullName>
        <ecNumber evidence="3">3.1.1.-</ecNumber>
    </recommendedName>
</protein>
<keyword evidence="6" id="KW-1185">Reference proteome</keyword>
<dbReference type="Proteomes" id="UP001610432">
    <property type="component" value="Unassembled WGS sequence"/>
</dbReference>
<evidence type="ECO:0000313" key="6">
    <source>
        <dbReference type="Proteomes" id="UP001610432"/>
    </source>
</evidence>
<comment type="caution">
    <text evidence="5">The sequence shown here is derived from an EMBL/GenBank/DDBJ whole genome shotgun (WGS) entry which is preliminary data.</text>
</comment>
<evidence type="ECO:0000313" key="5">
    <source>
        <dbReference type="EMBL" id="KAL2871205.1"/>
    </source>
</evidence>
<evidence type="ECO:0000256" key="1">
    <source>
        <dbReference type="ARBA" id="ARBA00005964"/>
    </source>
</evidence>
<organism evidence="5 6">
    <name type="scientific">Aspergillus lucknowensis</name>
    <dbReference type="NCBI Taxonomy" id="176173"/>
    <lineage>
        <taxon>Eukaryota</taxon>
        <taxon>Fungi</taxon>
        <taxon>Dikarya</taxon>
        <taxon>Ascomycota</taxon>
        <taxon>Pezizomycotina</taxon>
        <taxon>Eurotiomycetes</taxon>
        <taxon>Eurotiomycetidae</taxon>
        <taxon>Eurotiales</taxon>
        <taxon>Aspergillaceae</taxon>
        <taxon>Aspergillus</taxon>
        <taxon>Aspergillus subgen. Nidulantes</taxon>
    </lineage>
</organism>
<reference evidence="5 6" key="1">
    <citation type="submission" date="2024-07" db="EMBL/GenBank/DDBJ databases">
        <title>Section-level genome sequencing and comparative genomics of Aspergillus sections Usti and Cavernicolus.</title>
        <authorList>
            <consortium name="Lawrence Berkeley National Laboratory"/>
            <person name="Nybo J.L."/>
            <person name="Vesth T.C."/>
            <person name="Theobald S."/>
            <person name="Frisvad J.C."/>
            <person name="Larsen T.O."/>
            <person name="Kjaerboelling I."/>
            <person name="Rothschild-Mancinelli K."/>
            <person name="Lyhne E.K."/>
            <person name="Kogle M.E."/>
            <person name="Barry K."/>
            <person name="Clum A."/>
            <person name="Na H."/>
            <person name="Ledsgaard L."/>
            <person name="Lin J."/>
            <person name="Lipzen A."/>
            <person name="Kuo A."/>
            <person name="Riley R."/>
            <person name="Mondo S."/>
            <person name="Labutti K."/>
            <person name="Haridas S."/>
            <person name="Pangalinan J."/>
            <person name="Salamov A.A."/>
            <person name="Simmons B.A."/>
            <person name="Magnuson J.K."/>
            <person name="Chen J."/>
            <person name="Drula E."/>
            <person name="Henrissat B."/>
            <person name="Wiebenga A."/>
            <person name="Lubbers R.J."/>
            <person name="Gomes A.C."/>
            <person name="Macurrencykelacurrency M.R."/>
            <person name="Stajich J."/>
            <person name="Grigoriev I.V."/>
            <person name="Mortensen U.H."/>
            <person name="De Vries R.P."/>
            <person name="Baker S.E."/>
            <person name="Andersen M.R."/>
        </authorList>
    </citation>
    <scope>NUCLEOTIDE SEQUENCE [LARGE SCALE GENOMIC DNA]</scope>
    <source>
        <strain evidence="5 6">CBS 449.75</strain>
    </source>
</reference>